<feature type="region of interest" description="Disordered" evidence="1">
    <location>
        <begin position="1"/>
        <end position="21"/>
    </location>
</feature>
<protein>
    <submittedName>
        <fullName evidence="2">Uncharacterized protein</fullName>
    </submittedName>
</protein>
<proteinExistence type="predicted"/>
<reference evidence="2" key="1">
    <citation type="submission" date="2023-04" db="EMBL/GenBank/DDBJ databases">
        <authorList>
            <consortium name="ELIXIR-Norway"/>
        </authorList>
    </citation>
    <scope>NUCLEOTIDE SEQUENCE [LARGE SCALE GENOMIC DNA]</scope>
</reference>
<accession>A0ABN8ZCI1</accession>
<name>A0ABN8ZCI1_RANTA</name>
<dbReference type="EMBL" id="OX459966">
    <property type="protein sequence ID" value="CAI9171505.1"/>
    <property type="molecule type" value="Genomic_DNA"/>
</dbReference>
<sequence>MPPLPVQTGASGVREALGVRGHNKESKTRLLKLRKNSVRSITPLTAILDIAPFTRISGAGFAAVSVTVCSRVHEPLLGKPRCLGGASSGEQDGRPAWGPRRRLPAAAPGGGWSPGRRLACHASLRVTCLRRSGGALTGMKAESFACPGPSESPWERGAGPLRREASGSGLRVSVLRCQAQPGSCIGDGHARPFPAGQLPREGLAPPGPPGWYRTCLPRA</sequence>
<evidence type="ECO:0000256" key="1">
    <source>
        <dbReference type="SAM" id="MobiDB-lite"/>
    </source>
</evidence>
<feature type="region of interest" description="Disordered" evidence="1">
    <location>
        <begin position="80"/>
        <end position="112"/>
    </location>
</feature>
<gene>
    <name evidence="2" type="ORF">MRATA1EN1_LOCUS20467</name>
</gene>
<dbReference type="Proteomes" id="UP001176941">
    <property type="component" value="Chromosome 30"/>
</dbReference>
<keyword evidence="3" id="KW-1185">Reference proteome</keyword>
<organism evidence="2 3">
    <name type="scientific">Rangifer tarandus platyrhynchus</name>
    <name type="common">Svalbard reindeer</name>
    <dbReference type="NCBI Taxonomy" id="3082113"/>
    <lineage>
        <taxon>Eukaryota</taxon>
        <taxon>Metazoa</taxon>
        <taxon>Chordata</taxon>
        <taxon>Craniata</taxon>
        <taxon>Vertebrata</taxon>
        <taxon>Euteleostomi</taxon>
        <taxon>Mammalia</taxon>
        <taxon>Eutheria</taxon>
        <taxon>Laurasiatheria</taxon>
        <taxon>Artiodactyla</taxon>
        <taxon>Ruminantia</taxon>
        <taxon>Pecora</taxon>
        <taxon>Cervidae</taxon>
        <taxon>Odocoileinae</taxon>
        <taxon>Rangifer</taxon>
    </lineage>
</organism>
<evidence type="ECO:0000313" key="3">
    <source>
        <dbReference type="Proteomes" id="UP001176941"/>
    </source>
</evidence>
<evidence type="ECO:0000313" key="2">
    <source>
        <dbReference type="EMBL" id="CAI9171505.1"/>
    </source>
</evidence>